<dbReference type="EMBL" id="JAWLOF010000007">
    <property type="protein sequence ID" value="MDV7023349.1"/>
    <property type="molecule type" value="Genomic_DNA"/>
</dbReference>
<dbReference type="Proteomes" id="UP001187066">
    <property type="component" value="Unassembled WGS sequence"/>
</dbReference>
<dbReference type="Gene3D" id="3.10.28.20">
    <property type="entry name" value="Acetamidase/Formamidase-like domains"/>
    <property type="match status" value="1"/>
</dbReference>
<dbReference type="Gene3D" id="2.40.10.120">
    <property type="match status" value="1"/>
</dbReference>
<dbReference type="RefSeq" id="WP_317678307.1">
    <property type="nucleotide sequence ID" value="NZ_JAWLOF010000007.1"/>
</dbReference>
<gene>
    <name evidence="1" type="ORF">R4P48_11740</name>
</gene>
<proteinExistence type="predicted"/>
<name>A0ABU4E2L1_9ENTR</name>
<dbReference type="Gene3D" id="2.60.120.580">
    <property type="entry name" value="Acetamidase/Formamidase-like domains"/>
    <property type="match status" value="1"/>
</dbReference>
<dbReference type="PANTHER" id="PTHR31891:SF1">
    <property type="entry name" value="FORMAMIDASE C869.04-RELATED"/>
    <property type="match status" value="1"/>
</dbReference>
<evidence type="ECO:0000313" key="1">
    <source>
        <dbReference type="EMBL" id="MDV7023349.1"/>
    </source>
</evidence>
<dbReference type="Pfam" id="PF03069">
    <property type="entry name" value="FmdA_AmdA"/>
    <property type="match status" value="2"/>
</dbReference>
<organism evidence="1 2">
    <name type="scientific">Atlantibacter subterraneus</name>
    <dbReference type="NCBI Taxonomy" id="255519"/>
    <lineage>
        <taxon>Bacteria</taxon>
        <taxon>Pseudomonadati</taxon>
        <taxon>Pseudomonadota</taxon>
        <taxon>Gammaproteobacteria</taxon>
        <taxon>Enterobacterales</taxon>
        <taxon>Enterobacteriaceae</taxon>
        <taxon>Atlantibacter</taxon>
    </lineage>
</organism>
<protein>
    <submittedName>
        <fullName evidence="1">Acetamidase/formamidase family protein</fullName>
    </submittedName>
</protein>
<dbReference type="InterPro" id="IPR004304">
    <property type="entry name" value="FmdA_AmdA"/>
</dbReference>
<dbReference type="SUPFAM" id="SSF141130">
    <property type="entry name" value="Acetamidase/Formamidase-like"/>
    <property type="match status" value="1"/>
</dbReference>
<dbReference type="PANTHER" id="PTHR31891">
    <property type="entry name" value="FORMAMIDASE C869.04-RELATED"/>
    <property type="match status" value="1"/>
</dbReference>
<accession>A0ABU4E2L1</accession>
<reference evidence="1 2" key="1">
    <citation type="submission" date="2023-10" db="EMBL/GenBank/DDBJ databases">
        <authorList>
            <person name="Dale J."/>
        </authorList>
    </citation>
    <scope>NUCLEOTIDE SEQUENCE [LARGE SCALE GENOMIC DNA]</scope>
    <source>
        <strain evidence="1 2">2023EL-00970</strain>
    </source>
</reference>
<evidence type="ECO:0000313" key="2">
    <source>
        <dbReference type="Proteomes" id="UP001187066"/>
    </source>
</evidence>
<sequence>MKKVIKGYSYTFSAENQPAAYAASGETLTFETLDCFSGLINSATDLTCDFNYNSANPATGPVYVENAEPGDLLMVEILDIRTVAAGVVTTIPGCGPLHETQEHRTKPLQIINGMVQFNGMAFPADPMVGVIGVAPADQPVPCGFPGAHGGNMDCKKIRKGTTLYFPVQVVGALFALGDLHAVMGDGELCGTGLEIAGEVDVKLTLLQGNGERWPVLETSDSWFAIANAAEYPAALKSASEQIQTLISQAYGWDLTDTYLYMSLQSDVEICQACKPCPVDLIVRVSAPKLNNIPLITRKAK</sequence>
<keyword evidence="2" id="KW-1185">Reference proteome</keyword>
<comment type="caution">
    <text evidence="1">The sequence shown here is derived from an EMBL/GenBank/DDBJ whole genome shotgun (WGS) entry which is preliminary data.</text>
</comment>